<dbReference type="PIRSF" id="PIRSF006293">
    <property type="entry name" value="ExsB"/>
    <property type="match status" value="1"/>
</dbReference>
<dbReference type="PANTHER" id="PTHR42914:SF1">
    <property type="entry name" value="7-CYANO-7-DEAZAGUANINE SYNTHASE"/>
    <property type="match status" value="1"/>
</dbReference>
<evidence type="ECO:0000256" key="13">
    <source>
        <dbReference type="ARBA" id="ARBA00080406"/>
    </source>
</evidence>
<evidence type="ECO:0000256" key="1">
    <source>
        <dbReference type="ARBA" id="ARBA00005061"/>
    </source>
</evidence>
<evidence type="ECO:0000256" key="8">
    <source>
        <dbReference type="ARBA" id="ARBA00037993"/>
    </source>
</evidence>
<feature type="binding site" evidence="15">
    <location>
        <begin position="10"/>
        <end position="20"/>
    </location>
    <ligand>
        <name>ATP</name>
        <dbReference type="ChEBI" id="CHEBI:30616"/>
    </ligand>
</feature>
<accession>A0A562QR59</accession>
<evidence type="ECO:0000256" key="5">
    <source>
        <dbReference type="ARBA" id="ARBA00022785"/>
    </source>
</evidence>
<sequence>MRNEKAVVVFSGGQDSTTCLLWALKQFKEVATVTFDYGQRHSYEIECAREIAEEIGVSFHVLDMKLINQLSANALTRSDIEVKEGENGELPSTFVPGRNHLFLSFAAVYAQSIGARHIITGVCETDFSGYPDCRDVFVKSLNVTLNLAMEEQFVIHTPLMWLNKAETWKLADDLGALSFIREKTLTCYEGIRGDGCGKCPACKLRKQGLDSYLAQKQGGGSL</sequence>
<keyword evidence="3 15" id="KW-0479">Metal-binding</keyword>
<evidence type="ECO:0000256" key="3">
    <source>
        <dbReference type="ARBA" id="ARBA00022723"/>
    </source>
</evidence>
<dbReference type="AlphaFoldDB" id="A0A562QR59"/>
<dbReference type="CDD" id="cd01995">
    <property type="entry name" value="QueC-like"/>
    <property type="match status" value="1"/>
</dbReference>
<keyword evidence="2 15" id="KW-0436">Ligase</keyword>
<feature type="binding site" evidence="15">
    <location>
        <position position="202"/>
    </location>
    <ligand>
        <name>Zn(2+)</name>
        <dbReference type="ChEBI" id="CHEBI:29105"/>
    </ligand>
</feature>
<comment type="similarity">
    <text evidence="8 15">Belongs to the QueC family.</text>
</comment>
<dbReference type="RefSeq" id="WP_144449310.1">
    <property type="nucleotide sequence ID" value="NZ_VLKZ01000002.1"/>
</dbReference>
<keyword evidence="4 15" id="KW-0547">Nucleotide-binding</keyword>
<evidence type="ECO:0000256" key="14">
    <source>
        <dbReference type="ARBA" id="ARBA00080941"/>
    </source>
</evidence>
<dbReference type="EMBL" id="VLKZ01000002">
    <property type="protein sequence ID" value="TWI59238.1"/>
    <property type="molecule type" value="Genomic_DNA"/>
</dbReference>
<dbReference type="Gene3D" id="3.40.50.620">
    <property type="entry name" value="HUPs"/>
    <property type="match status" value="1"/>
</dbReference>
<comment type="function">
    <text evidence="15">Catalyzes the ATP-dependent conversion of 7-carboxy-7-deazaguanine (CDG) to 7-cyano-7-deazaguanine (preQ(0)).</text>
</comment>
<evidence type="ECO:0000313" key="16">
    <source>
        <dbReference type="EMBL" id="TWI59238.1"/>
    </source>
</evidence>
<dbReference type="PANTHER" id="PTHR42914">
    <property type="entry name" value="7-CYANO-7-DEAZAGUANINE SYNTHASE"/>
    <property type="match status" value="1"/>
</dbReference>
<dbReference type="GO" id="GO:0016879">
    <property type="term" value="F:ligase activity, forming carbon-nitrogen bonds"/>
    <property type="evidence" value="ECO:0007669"/>
    <property type="project" value="UniProtKB-UniRule"/>
</dbReference>
<dbReference type="NCBIfam" id="TIGR00364">
    <property type="entry name" value="7-cyano-7-deazaguanine synthase QueC"/>
    <property type="match status" value="1"/>
</dbReference>
<organism evidence="16 17">
    <name type="scientific">Halalkalibacter nanhaiisediminis</name>
    <dbReference type="NCBI Taxonomy" id="688079"/>
    <lineage>
        <taxon>Bacteria</taxon>
        <taxon>Bacillati</taxon>
        <taxon>Bacillota</taxon>
        <taxon>Bacilli</taxon>
        <taxon>Bacillales</taxon>
        <taxon>Bacillaceae</taxon>
        <taxon>Halalkalibacter</taxon>
    </lineage>
</organism>
<dbReference type="GO" id="GO:0008616">
    <property type="term" value="P:tRNA queuosine(34) biosynthetic process"/>
    <property type="evidence" value="ECO:0007669"/>
    <property type="project" value="UniProtKB-UniRule"/>
</dbReference>
<keyword evidence="7 15" id="KW-0067">ATP-binding</keyword>
<evidence type="ECO:0000256" key="15">
    <source>
        <dbReference type="HAMAP-Rule" id="MF_01633"/>
    </source>
</evidence>
<comment type="catalytic activity">
    <reaction evidence="10 15">
        <text>7-carboxy-7-carbaguanine + NH4(+) + 2 ATP = 7-cyano-7-carbaguanine + 2 AMP + 2 diphosphate + 2 H(+)</text>
        <dbReference type="Rhea" id="RHEA:27982"/>
        <dbReference type="ChEBI" id="CHEBI:15378"/>
        <dbReference type="ChEBI" id="CHEBI:28938"/>
        <dbReference type="ChEBI" id="CHEBI:30616"/>
        <dbReference type="ChEBI" id="CHEBI:33019"/>
        <dbReference type="ChEBI" id="CHEBI:45075"/>
        <dbReference type="ChEBI" id="CHEBI:61036"/>
        <dbReference type="ChEBI" id="CHEBI:456215"/>
        <dbReference type="EC" id="6.3.4.20"/>
    </reaction>
</comment>
<evidence type="ECO:0000256" key="11">
    <source>
        <dbReference type="ARBA" id="ARBA00069440"/>
    </source>
</evidence>
<evidence type="ECO:0000256" key="10">
    <source>
        <dbReference type="ARBA" id="ARBA00047890"/>
    </source>
</evidence>
<evidence type="ECO:0000256" key="6">
    <source>
        <dbReference type="ARBA" id="ARBA00022833"/>
    </source>
</evidence>
<comment type="caution">
    <text evidence="16">The sequence shown here is derived from an EMBL/GenBank/DDBJ whole genome shotgun (WGS) entry which is preliminary data.</text>
</comment>
<dbReference type="GO" id="GO:0005524">
    <property type="term" value="F:ATP binding"/>
    <property type="evidence" value="ECO:0007669"/>
    <property type="project" value="UniProtKB-UniRule"/>
</dbReference>
<feature type="binding site" evidence="15">
    <location>
        <position position="196"/>
    </location>
    <ligand>
        <name>Zn(2+)</name>
        <dbReference type="ChEBI" id="CHEBI:29105"/>
    </ligand>
</feature>
<evidence type="ECO:0000256" key="7">
    <source>
        <dbReference type="ARBA" id="ARBA00022840"/>
    </source>
</evidence>
<dbReference type="OrthoDB" id="9789567at2"/>
<keyword evidence="5 15" id="KW-0671">Queuosine biosynthesis</keyword>
<feature type="binding site" evidence="15">
    <location>
        <position position="187"/>
    </location>
    <ligand>
        <name>Zn(2+)</name>
        <dbReference type="ChEBI" id="CHEBI:29105"/>
    </ligand>
</feature>
<evidence type="ECO:0000256" key="2">
    <source>
        <dbReference type="ARBA" id="ARBA00022598"/>
    </source>
</evidence>
<comment type="pathway">
    <text evidence="1 15">Purine metabolism; 7-cyano-7-deazaguanine biosynthesis.</text>
</comment>
<keyword evidence="17" id="KW-1185">Reference proteome</keyword>
<dbReference type="UniPathway" id="UPA00391"/>
<proteinExistence type="inferred from homology"/>
<comment type="subunit">
    <text evidence="15">Homodimer.</text>
</comment>
<dbReference type="InterPro" id="IPR014729">
    <property type="entry name" value="Rossmann-like_a/b/a_fold"/>
</dbReference>
<dbReference type="GO" id="GO:0008270">
    <property type="term" value="F:zinc ion binding"/>
    <property type="evidence" value="ECO:0007669"/>
    <property type="project" value="UniProtKB-UniRule"/>
</dbReference>
<dbReference type="SUPFAM" id="SSF52402">
    <property type="entry name" value="Adenine nucleotide alpha hydrolases-like"/>
    <property type="match status" value="1"/>
</dbReference>
<dbReference type="FunFam" id="3.40.50.620:FF:000017">
    <property type="entry name" value="7-cyano-7-deazaguanine synthase"/>
    <property type="match status" value="1"/>
</dbReference>
<comment type="cofactor">
    <cofactor evidence="15">
        <name>Zn(2+)</name>
        <dbReference type="ChEBI" id="CHEBI:29105"/>
    </cofactor>
    <text evidence="15">Binds 1 zinc ion per subunit.</text>
</comment>
<dbReference type="EC" id="6.3.4.20" evidence="9 15"/>
<dbReference type="Proteomes" id="UP000315711">
    <property type="component" value="Unassembled WGS sequence"/>
</dbReference>
<gene>
    <name evidence="15" type="primary">queC</name>
    <name evidence="16" type="ORF">IQ10_00952</name>
</gene>
<feature type="binding site" evidence="15">
    <location>
        <position position="199"/>
    </location>
    <ligand>
        <name>Zn(2+)</name>
        <dbReference type="ChEBI" id="CHEBI:29105"/>
    </ligand>
</feature>
<dbReference type="HAMAP" id="MF_01633">
    <property type="entry name" value="QueC"/>
    <property type="match status" value="1"/>
</dbReference>
<name>A0A562QR59_9BACI</name>
<evidence type="ECO:0000256" key="9">
    <source>
        <dbReference type="ARBA" id="ARBA00039149"/>
    </source>
</evidence>
<protein>
    <recommendedName>
        <fullName evidence="11 15">7-cyano-7-deazaguanine synthase</fullName>
        <ecNumber evidence="9 15">6.3.4.20</ecNumber>
    </recommendedName>
    <alternativeName>
        <fullName evidence="14 15">7-cyano-7-carbaguanine synthase</fullName>
    </alternativeName>
    <alternativeName>
        <fullName evidence="13 15">PreQ(0) synthase</fullName>
    </alternativeName>
    <alternativeName>
        <fullName evidence="12 15">Queuosine biosynthesis protein QueC</fullName>
    </alternativeName>
</protein>
<evidence type="ECO:0000256" key="12">
    <source>
        <dbReference type="ARBA" id="ARBA00076159"/>
    </source>
</evidence>
<evidence type="ECO:0000256" key="4">
    <source>
        <dbReference type="ARBA" id="ARBA00022741"/>
    </source>
</evidence>
<dbReference type="InterPro" id="IPR018317">
    <property type="entry name" value="QueC"/>
</dbReference>
<reference evidence="16 17" key="1">
    <citation type="journal article" date="2015" name="Stand. Genomic Sci.">
        <title>Genomic Encyclopedia of Bacterial and Archaeal Type Strains, Phase III: the genomes of soil and plant-associated and newly described type strains.</title>
        <authorList>
            <person name="Whitman W.B."/>
            <person name="Woyke T."/>
            <person name="Klenk H.P."/>
            <person name="Zhou Y."/>
            <person name="Lilburn T.G."/>
            <person name="Beck B.J."/>
            <person name="De Vos P."/>
            <person name="Vandamme P."/>
            <person name="Eisen J.A."/>
            <person name="Garrity G."/>
            <person name="Hugenholtz P."/>
            <person name="Kyrpides N.C."/>
        </authorList>
    </citation>
    <scope>NUCLEOTIDE SEQUENCE [LARGE SCALE GENOMIC DNA]</scope>
    <source>
        <strain evidence="16 17">CGMCC 1.10116</strain>
    </source>
</reference>
<dbReference type="Pfam" id="PF06508">
    <property type="entry name" value="QueC"/>
    <property type="match status" value="1"/>
</dbReference>
<keyword evidence="6 15" id="KW-0862">Zinc</keyword>
<evidence type="ECO:0000313" key="17">
    <source>
        <dbReference type="Proteomes" id="UP000315711"/>
    </source>
</evidence>